<sequence length="100" mass="11452">MEAGYSNFSLRWMTTGQFAGSSVNWMSGMKSFQTDFDTIKSDYVLRAYSKDYTSTIVQSMISRLFKLDSQQRLTRVLASGHSGVKFRVKSIFFSLNNYLS</sequence>
<dbReference type="Proteomes" id="UP001233172">
    <property type="component" value="Unassembled WGS sequence"/>
</dbReference>
<keyword evidence="2" id="KW-1185">Reference proteome</keyword>
<name>A0AAD8AVL4_BIOPF</name>
<accession>A0AAD8AVL4</accession>
<organism evidence="1 2">
    <name type="scientific">Biomphalaria pfeifferi</name>
    <name type="common">Bloodfluke planorb</name>
    <name type="synonym">Freshwater snail</name>
    <dbReference type="NCBI Taxonomy" id="112525"/>
    <lineage>
        <taxon>Eukaryota</taxon>
        <taxon>Metazoa</taxon>
        <taxon>Spiralia</taxon>
        <taxon>Lophotrochozoa</taxon>
        <taxon>Mollusca</taxon>
        <taxon>Gastropoda</taxon>
        <taxon>Heterobranchia</taxon>
        <taxon>Euthyneura</taxon>
        <taxon>Panpulmonata</taxon>
        <taxon>Hygrophila</taxon>
        <taxon>Lymnaeoidea</taxon>
        <taxon>Planorbidae</taxon>
        <taxon>Biomphalaria</taxon>
    </lineage>
</organism>
<evidence type="ECO:0000313" key="2">
    <source>
        <dbReference type="Proteomes" id="UP001233172"/>
    </source>
</evidence>
<evidence type="ECO:0000313" key="1">
    <source>
        <dbReference type="EMBL" id="KAK0042637.1"/>
    </source>
</evidence>
<dbReference type="EMBL" id="JASAOG010000236">
    <property type="protein sequence ID" value="KAK0042637.1"/>
    <property type="molecule type" value="Genomic_DNA"/>
</dbReference>
<reference evidence="1" key="1">
    <citation type="journal article" date="2023" name="PLoS Negl. Trop. Dis.">
        <title>A genome sequence for Biomphalaria pfeifferi, the major vector snail for the human-infecting parasite Schistosoma mansoni.</title>
        <authorList>
            <person name="Bu L."/>
            <person name="Lu L."/>
            <person name="Laidemitt M.R."/>
            <person name="Zhang S.M."/>
            <person name="Mutuku M."/>
            <person name="Mkoji G."/>
            <person name="Steinauer M."/>
            <person name="Loker E.S."/>
        </authorList>
    </citation>
    <scope>NUCLEOTIDE SEQUENCE</scope>
    <source>
        <strain evidence="1">KasaAsao</strain>
    </source>
</reference>
<reference evidence="1" key="2">
    <citation type="submission" date="2023-04" db="EMBL/GenBank/DDBJ databases">
        <authorList>
            <person name="Bu L."/>
            <person name="Lu L."/>
            <person name="Laidemitt M.R."/>
            <person name="Zhang S.M."/>
            <person name="Mutuku M."/>
            <person name="Mkoji G."/>
            <person name="Steinauer M."/>
            <person name="Loker E.S."/>
        </authorList>
    </citation>
    <scope>NUCLEOTIDE SEQUENCE</scope>
    <source>
        <strain evidence="1">KasaAsao</strain>
        <tissue evidence="1">Whole Snail</tissue>
    </source>
</reference>
<comment type="caution">
    <text evidence="1">The sequence shown here is derived from an EMBL/GenBank/DDBJ whole genome shotgun (WGS) entry which is preliminary data.</text>
</comment>
<protein>
    <submittedName>
        <fullName evidence="1">Uncharacterized protein</fullName>
    </submittedName>
</protein>
<dbReference type="AlphaFoldDB" id="A0AAD8AVL4"/>
<proteinExistence type="predicted"/>
<gene>
    <name evidence="1" type="ORF">Bpfe_027935</name>
</gene>